<organism evidence="3 4">
    <name type="scientific">Pseudanabaena mucicola FACHB-723</name>
    <dbReference type="NCBI Taxonomy" id="2692860"/>
    <lineage>
        <taxon>Bacteria</taxon>
        <taxon>Bacillati</taxon>
        <taxon>Cyanobacteriota</taxon>
        <taxon>Cyanophyceae</taxon>
        <taxon>Pseudanabaenales</taxon>
        <taxon>Pseudanabaenaceae</taxon>
        <taxon>Pseudanabaena</taxon>
    </lineage>
</organism>
<proteinExistence type="predicted"/>
<protein>
    <recommendedName>
        <fullName evidence="5">NB-ARC domain-containing protein</fullName>
    </recommendedName>
</protein>
<dbReference type="InterPro" id="IPR058651">
    <property type="entry name" value="HTH_VMAP-M9"/>
</dbReference>
<evidence type="ECO:0000313" key="4">
    <source>
        <dbReference type="Proteomes" id="UP000642094"/>
    </source>
</evidence>
<dbReference type="PRINTS" id="PR00364">
    <property type="entry name" value="DISEASERSIST"/>
</dbReference>
<evidence type="ECO:0000313" key="3">
    <source>
        <dbReference type="EMBL" id="MBD2188780.1"/>
    </source>
</evidence>
<comment type="caution">
    <text evidence="3">The sequence shown here is derived from an EMBL/GenBank/DDBJ whole genome shotgun (WGS) entry which is preliminary data.</text>
</comment>
<name>A0ABR7ZZ35_9CYAN</name>
<gene>
    <name evidence="3" type="ORF">H6F41_11585</name>
</gene>
<reference evidence="3 4" key="1">
    <citation type="journal article" date="2020" name="ISME J.">
        <title>Comparative genomics reveals insights into cyanobacterial evolution and habitat adaptation.</title>
        <authorList>
            <person name="Chen M.Y."/>
            <person name="Teng W.K."/>
            <person name="Zhao L."/>
            <person name="Hu C.X."/>
            <person name="Zhou Y.K."/>
            <person name="Han B.P."/>
            <person name="Song L.R."/>
            <person name="Shu W.S."/>
        </authorList>
    </citation>
    <scope>NUCLEOTIDE SEQUENCE [LARGE SCALE GENOMIC DNA]</scope>
    <source>
        <strain evidence="3 4">FACHB-723</strain>
    </source>
</reference>
<evidence type="ECO:0000259" key="1">
    <source>
        <dbReference type="Pfam" id="PF00931"/>
    </source>
</evidence>
<sequence>MTIISFDDASKIIYAAMGRKRLKDLEQKVLLYSWEGKTYEEIAELCGYDPSYVRDVGYRLWNLLSTTFGEKITKKNLQVVISANAKHFHLPEPEINHEVTDRAVATHNAREVFNFVNAGVSSEQGFCDWGNAIDTSVFYGRTQDLEIAENLIVHSHCRLLNVIGMGGIGKTTFVAKLAEQVQPNFQRIIWRSLAHTPKLEVLLAELISFFTNQAIANIPQDLDQLFGLLIQCLKQWRCLIVFDDVEAVLGNGETSQYLEGYEGYGELFRQFAQIRHQSCLVLTSREQPADVLPTQIGNPIVQSLRLTGLGESARQLFGKDLENSDEVTQLIEFYSGNPQALSTVANLIQNGFDGDIQEFCLQDAMVFGNIRSLMTQQYVRLSPLEKQIMCWIAIERGATTATRLWHDIVPMILRSQILEATMSLHGRSLIDKDGITFKQQPLVMEYMTCHLVDMAFAAITQHQPDFLISYALVQQRADDYTRAEQISQILEPLTERLAAHYGTAAALQDALNQLWTALCDRKTAIGYAQSNIHQIWKASQSAYDKSLNRFDEPMDRDPRLTM</sequence>
<dbReference type="Pfam" id="PF00931">
    <property type="entry name" value="NB-ARC"/>
    <property type="match status" value="1"/>
</dbReference>
<dbReference type="SUPFAM" id="SSF52540">
    <property type="entry name" value="P-loop containing nucleoside triphosphate hydrolases"/>
    <property type="match status" value="1"/>
</dbReference>
<dbReference type="Proteomes" id="UP000642094">
    <property type="component" value="Unassembled WGS sequence"/>
</dbReference>
<dbReference type="Gene3D" id="3.40.50.300">
    <property type="entry name" value="P-loop containing nucleotide triphosphate hydrolases"/>
    <property type="match status" value="1"/>
</dbReference>
<accession>A0ABR7ZZ35</accession>
<feature type="domain" description="vWA-MoxR associated protein N-terminal HTH" evidence="2">
    <location>
        <begin position="11"/>
        <end position="81"/>
    </location>
</feature>
<keyword evidence="4" id="KW-1185">Reference proteome</keyword>
<evidence type="ECO:0008006" key="5">
    <source>
        <dbReference type="Google" id="ProtNLM"/>
    </source>
</evidence>
<feature type="domain" description="NB-ARC" evidence="1">
    <location>
        <begin position="146"/>
        <end position="245"/>
    </location>
</feature>
<dbReference type="EMBL" id="JACJQB010000022">
    <property type="protein sequence ID" value="MBD2188780.1"/>
    <property type="molecule type" value="Genomic_DNA"/>
</dbReference>
<dbReference type="RefSeq" id="WP_190403630.1">
    <property type="nucleotide sequence ID" value="NZ_JACJQB010000022.1"/>
</dbReference>
<dbReference type="InterPro" id="IPR002182">
    <property type="entry name" value="NB-ARC"/>
</dbReference>
<dbReference type="Pfam" id="PF26355">
    <property type="entry name" value="HTH_VMAP-M9"/>
    <property type="match status" value="1"/>
</dbReference>
<dbReference type="InterPro" id="IPR013324">
    <property type="entry name" value="RNA_pol_sigma_r3/r4-like"/>
</dbReference>
<dbReference type="SUPFAM" id="SSF88659">
    <property type="entry name" value="Sigma3 and sigma4 domains of RNA polymerase sigma factors"/>
    <property type="match status" value="1"/>
</dbReference>
<dbReference type="InterPro" id="IPR027417">
    <property type="entry name" value="P-loop_NTPase"/>
</dbReference>
<evidence type="ECO:0000259" key="2">
    <source>
        <dbReference type="Pfam" id="PF26355"/>
    </source>
</evidence>